<dbReference type="GO" id="GO:0003677">
    <property type="term" value="F:DNA binding"/>
    <property type="evidence" value="ECO:0007669"/>
    <property type="project" value="UniProtKB-KW"/>
</dbReference>
<dbReference type="SMART" id="SM00674">
    <property type="entry name" value="CENPB"/>
    <property type="match status" value="1"/>
</dbReference>
<keyword evidence="2" id="KW-0238">DNA-binding</keyword>
<evidence type="ECO:0000259" key="5">
    <source>
        <dbReference type="PROSITE" id="PS51253"/>
    </source>
</evidence>
<name>A0A835GCT4_SPOEX</name>
<feature type="region of interest" description="Disordered" evidence="4">
    <location>
        <begin position="551"/>
        <end position="573"/>
    </location>
</feature>
<evidence type="ECO:0000313" key="7">
    <source>
        <dbReference type="Proteomes" id="UP000648187"/>
    </source>
</evidence>
<feature type="compositionally biased region" description="Polar residues" evidence="4">
    <location>
        <begin position="383"/>
        <end position="393"/>
    </location>
</feature>
<dbReference type="InterPro" id="IPR050863">
    <property type="entry name" value="CenT-Element_Derived"/>
</dbReference>
<dbReference type="PANTHER" id="PTHR19303">
    <property type="entry name" value="TRANSPOSON"/>
    <property type="match status" value="1"/>
</dbReference>
<evidence type="ECO:0000313" key="6">
    <source>
        <dbReference type="EMBL" id="KAF9412139.1"/>
    </source>
</evidence>
<dbReference type="Gene3D" id="1.10.10.60">
    <property type="entry name" value="Homeodomain-like"/>
    <property type="match status" value="1"/>
</dbReference>
<accession>A0A835GCT4</accession>
<dbReference type="SUPFAM" id="SSF46689">
    <property type="entry name" value="Homeodomain-like"/>
    <property type="match status" value="1"/>
</dbReference>
<evidence type="ECO:0000256" key="3">
    <source>
        <dbReference type="ARBA" id="ARBA00023242"/>
    </source>
</evidence>
<dbReference type="GO" id="GO:0005634">
    <property type="term" value="C:nucleus"/>
    <property type="evidence" value="ECO:0007669"/>
    <property type="project" value="UniProtKB-SubCell"/>
</dbReference>
<dbReference type="PROSITE" id="PS51253">
    <property type="entry name" value="HTH_CENPB"/>
    <property type="match status" value="1"/>
</dbReference>
<evidence type="ECO:0000256" key="4">
    <source>
        <dbReference type="SAM" id="MobiDB-lite"/>
    </source>
</evidence>
<comment type="subcellular location">
    <subcellularLocation>
        <location evidence="1">Nucleus</location>
    </subcellularLocation>
</comment>
<dbReference type="Proteomes" id="UP000648187">
    <property type="component" value="Unassembled WGS sequence"/>
</dbReference>
<dbReference type="PANTHER" id="PTHR19303:SF74">
    <property type="entry name" value="POGO TRANSPOSABLE ELEMENT WITH KRAB DOMAIN"/>
    <property type="match status" value="1"/>
</dbReference>
<dbReference type="InterPro" id="IPR004875">
    <property type="entry name" value="DDE_SF_endonuclease_dom"/>
</dbReference>
<keyword evidence="7" id="KW-1185">Reference proteome</keyword>
<dbReference type="Pfam" id="PF05225">
    <property type="entry name" value="HTH_psq"/>
    <property type="match status" value="1"/>
</dbReference>
<dbReference type="Pfam" id="PF03221">
    <property type="entry name" value="HTH_Tnp_Tc5"/>
    <property type="match status" value="1"/>
</dbReference>
<evidence type="ECO:0000256" key="2">
    <source>
        <dbReference type="ARBA" id="ARBA00023125"/>
    </source>
</evidence>
<keyword evidence="3" id="KW-0539">Nucleus</keyword>
<feature type="compositionally biased region" description="Basic and acidic residues" evidence="4">
    <location>
        <begin position="658"/>
        <end position="695"/>
    </location>
</feature>
<dbReference type="InterPro" id="IPR009057">
    <property type="entry name" value="Homeodomain-like_sf"/>
</dbReference>
<feature type="region of interest" description="Disordered" evidence="4">
    <location>
        <begin position="658"/>
        <end position="710"/>
    </location>
</feature>
<dbReference type="InterPro" id="IPR006600">
    <property type="entry name" value="HTH_CenpB_DNA-bd_dom"/>
</dbReference>
<dbReference type="AlphaFoldDB" id="A0A835GCT4"/>
<dbReference type="Pfam" id="PF03184">
    <property type="entry name" value="DDE_1"/>
    <property type="match status" value="1"/>
</dbReference>
<dbReference type="InterPro" id="IPR007889">
    <property type="entry name" value="HTH_Psq"/>
</dbReference>
<feature type="non-terminal residue" evidence="6">
    <location>
        <position position="865"/>
    </location>
</feature>
<sequence length="865" mass="98186">MGKIMEPQKRKQYASAQLEAALLAINEGTSIYEASKTYGIPRTTLRDKRNNKYINEHCGKQTVLTKEEEKRLVDWIFYLGKSGFPVTKDQLLETVAKLVENLNRSNPFKDGVPGKGWFLKFMARHPTISRRITQNLPTSRSHITEEAVRAWFNRVHSYFEQNNLLDVLEDPSRIFNCDETGFFLCPKGKQVLVRRGSKKVYSRVANDEKECLTVLVNVSADAAIAPPMVLYPYKRLPKNIVPTVPSGWGIAFFLDGHTSHISLPLTVFCKEKGIILIALLPNATHVLQPLDVSVFRPVKGTWRTVVHDFRVQNNFAKLRRIDFAPQVDICLKKTLVSQTIKNGFQCCGLYPFGPDNVNYDKLLTKNANATSEESGDNADDISSHGSSTVTGNEKSVDDTEKFKQQFERRLSPEVLLMFQKSGSVWNGDETYKKLFEFWRDINPIDNTPLQQTFDNNLELGDTTLVNNIGEEETLTYEVSASGCLVPNRFNTVSNNVLMFPMDELLSPIISKESDTISLLSTQPESNLLEYVNEIPPKTITPSTDCVKELNSEDHNARTSTPKQSNKNHSDEPMLLLNKSHSDDTLFTTVNNETPCKSIQNSSHSRFIPKELNLTTPFKNALFFPKVDTKSNKRVSKKITPTVAISDEFMEYQKKAEEKKAQEEEKKKIRKEKLQRNKIEREKKQADLRKAKERKNMGAVSKPTSVRKHNTSKALEIRRNTTSSSESESDSVLIPRQNNYKVKTKNAIHSGYASTSARVLPNTSSSDNDELHYRRSDNFVAVGKRSRKIGNRILPHSMGRITVTSVMNHNATLDTYALTLRNITLRHSILNTIAKLNTDEQTETRTIYKHLAHIPMFLLKTDYGNL</sequence>
<proteinExistence type="predicted"/>
<feature type="domain" description="HTH CENPB-type" evidence="5">
    <location>
        <begin position="56"/>
        <end position="131"/>
    </location>
</feature>
<dbReference type="EMBL" id="JACKWZ010000199">
    <property type="protein sequence ID" value="KAF9412139.1"/>
    <property type="molecule type" value="Genomic_DNA"/>
</dbReference>
<feature type="region of interest" description="Disordered" evidence="4">
    <location>
        <begin position="370"/>
        <end position="402"/>
    </location>
</feature>
<evidence type="ECO:0000256" key="1">
    <source>
        <dbReference type="ARBA" id="ARBA00004123"/>
    </source>
</evidence>
<feature type="compositionally biased region" description="Polar residues" evidence="4">
    <location>
        <begin position="557"/>
        <end position="566"/>
    </location>
</feature>
<organism evidence="6 7">
    <name type="scientific">Spodoptera exigua</name>
    <name type="common">Beet armyworm</name>
    <name type="synonym">Noctua fulgens</name>
    <dbReference type="NCBI Taxonomy" id="7107"/>
    <lineage>
        <taxon>Eukaryota</taxon>
        <taxon>Metazoa</taxon>
        <taxon>Ecdysozoa</taxon>
        <taxon>Arthropoda</taxon>
        <taxon>Hexapoda</taxon>
        <taxon>Insecta</taxon>
        <taxon>Pterygota</taxon>
        <taxon>Neoptera</taxon>
        <taxon>Endopterygota</taxon>
        <taxon>Lepidoptera</taxon>
        <taxon>Glossata</taxon>
        <taxon>Ditrysia</taxon>
        <taxon>Noctuoidea</taxon>
        <taxon>Noctuidae</taxon>
        <taxon>Amphipyrinae</taxon>
        <taxon>Spodoptera</taxon>
    </lineage>
</organism>
<protein>
    <recommendedName>
        <fullName evidence="5">HTH CENPB-type domain-containing protein</fullName>
    </recommendedName>
</protein>
<gene>
    <name evidence="6" type="ORF">HW555_009269</name>
</gene>
<comment type="caution">
    <text evidence="6">The sequence shown here is derived from an EMBL/GenBank/DDBJ whole genome shotgun (WGS) entry which is preliminary data.</text>
</comment>
<reference evidence="6" key="1">
    <citation type="submission" date="2020-08" db="EMBL/GenBank/DDBJ databases">
        <title>Spodoptera exigua strain:BAW_Kor-Di-RS1 Genome sequencing and assembly.</title>
        <authorList>
            <person name="Kim J."/>
            <person name="Nam H.Y."/>
            <person name="Kwon M."/>
            <person name="Choi J.H."/>
            <person name="Cho S.R."/>
            <person name="Kim G.-H."/>
        </authorList>
    </citation>
    <scope>NUCLEOTIDE SEQUENCE</scope>
    <source>
        <strain evidence="6">BAW_Kor-Di-RS1</strain>
        <tissue evidence="6">Whole-body</tissue>
    </source>
</reference>